<evidence type="ECO:0000256" key="9">
    <source>
        <dbReference type="ARBA" id="ARBA00022777"/>
    </source>
</evidence>
<dbReference type="SUPFAM" id="SSF53784">
    <property type="entry name" value="Phosphofructokinase"/>
    <property type="match status" value="1"/>
</dbReference>
<feature type="active site" description="Proton acceptor" evidence="14">
    <location>
        <position position="132"/>
    </location>
</feature>
<dbReference type="GO" id="GO:0046872">
    <property type="term" value="F:metal ion binding"/>
    <property type="evidence" value="ECO:0007669"/>
    <property type="project" value="UniProtKB-KW"/>
</dbReference>
<evidence type="ECO:0000313" key="16">
    <source>
        <dbReference type="EMBL" id="OKS87649.1"/>
    </source>
</evidence>
<dbReference type="AlphaFoldDB" id="A0A1Q6A0U6"/>
<gene>
    <name evidence="14" type="primary">pfkA</name>
    <name evidence="16" type="ORF">RG47T_3111</name>
</gene>
<dbReference type="GO" id="GO:0006002">
    <property type="term" value="P:fructose 6-phosphate metabolic process"/>
    <property type="evidence" value="ECO:0007669"/>
    <property type="project" value="UniProtKB-UniRule"/>
</dbReference>
<accession>A0A1Q6A0U6</accession>
<feature type="binding site" evidence="14">
    <location>
        <position position="106"/>
    </location>
    <ligand>
        <name>Mg(2+)</name>
        <dbReference type="ChEBI" id="CHEBI:18420"/>
        <note>catalytic</note>
    </ligand>
</feature>
<dbReference type="GO" id="GO:0070095">
    <property type="term" value="F:fructose-6-phosphate binding"/>
    <property type="evidence" value="ECO:0007669"/>
    <property type="project" value="TreeGrafter"/>
</dbReference>
<evidence type="ECO:0000256" key="2">
    <source>
        <dbReference type="ARBA" id="ARBA00004496"/>
    </source>
</evidence>
<dbReference type="NCBIfam" id="TIGR02482">
    <property type="entry name" value="PFKA_ATP"/>
    <property type="match status" value="1"/>
</dbReference>
<feature type="binding site" description="in other chain" evidence="14">
    <location>
        <begin position="218"/>
        <end position="220"/>
    </location>
    <ligand>
        <name>ADP</name>
        <dbReference type="ChEBI" id="CHEBI:456216"/>
        <note>allosteric activator; ligand shared between dimeric partners</note>
    </ligand>
</feature>
<dbReference type="FunFam" id="3.40.50.460:FF:000002">
    <property type="entry name" value="ATP-dependent 6-phosphofructokinase"/>
    <property type="match status" value="1"/>
</dbReference>
<evidence type="ECO:0000256" key="4">
    <source>
        <dbReference type="ARBA" id="ARBA00022490"/>
    </source>
</evidence>
<reference evidence="16 17" key="1">
    <citation type="submission" date="2016-11" db="EMBL/GenBank/DDBJ databases">
        <title>Whole Genome Sequencing of Mucilaginibacter polytrichastri RG4-7(T) isolated from the moss sample.</title>
        <authorList>
            <person name="Li Y."/>
        </authorList>
    </citation>
    <scope>NUCLEOTIDE SEQUENCE [LARGE SCALE GENOMIC DNA]</scope>
    <source>
        <strain evidence="16 17">RG4-7</strain>
    </source>
</reference>
<evidence type="ECO:0000256" key="6">
    <source>
        <dbReference type="ARBA" id="ARBA00022679"/>
    </source>
</evidence>
<dbReference type="NCBIfam" id="NF002872">
    <property type="entry name" value="PRK03202.1"/>
    <property type="match status" value="1"/>
</dbReference>
<comment type="similarity">
    <text evidence="14">Belongs to the phosphofructokinase type A (PFKA) family. ATP-dependent PFK group I subfamily. Prokaryotic clade 'B1' sub-subfamily.</text>
</comment>
<feature type="binding site" description="in other chain" evidence="14">
    <location>
        <begin position="174"/>
        <end position="176"/>
    </location>
    <ligand>
        <name>substrate</name>
        <note>ligand shared between dimeric partners</note>
    </ligand>
</feature>
<keyword evidence="11 14" id="KW-0460">Magnesium</keyword>
<keyword evidence="5 14" id="KW-0021">Allosteric enzyme</keyword>
<dbReference type="GO" id="GO:0061621">
    <property type="term" value="P:canonical glycolysis"/>
    <property type="evidence" value="ECO:0007669"/>
    <property type="project" value="TreeGrafter"/>
</dbReference>
<dbReference type="HAMAP" id="MF_00339">
    <property type="entry name" value="Phosphofructokinase_I_B1"/>
    <property type="match status" value="1"/>
</dbReference>
<comment type="cofactor">
    <cofactor evidence="1 14">
        <name>Mg(2+)</name>
        <dbReference type="ChEBI" id="CHEBI:18420"/>
    </cofactor>
</comment>
<feature type="binding site" description="in other chain" evidence="14">
    <location>
        <begin position="257"/>
        <end position="260"/>
    </location>
    <ligand>
        <name>substrate</name>
        <note>ligand shared between dimeric partners</note>
    </ligand>
</feature>
<dbReference type="InterPro" id="IPR012828">
    <property type="entry name" value="PFKA_ATP_prok"/>
</dbReference>
<dbReference type="InterPro" id="IPR000023">
    <property type="entry name" value="Phosphofructokinase_dom"/>
</dbReference>
<evidence type="ECO:0000256" key="11">
    <source>
        <dbReference type="ARBA" id="ARBA00022842"/>
    </source>
</evidence>
<dbReference type="InterPro" id="IPR015912">
    <property type="entry name" value="Phosphofructokinase_CS"/>
</dbReference>
<dbReference type="PROSITE" id="PS00433">
    <property type="entry name" value="PHOSPHOFRUCTOKINASE"/>
    <property type="match status" value="1"/>
</dbReference>
<dbReference type="Gene3D" id="3.40.50.460">
    <property type="entry name" value="Phosphofructokinase domain"/>
    <property type="match status" value="1"/>
</dbReference>
<dbReference type="STRING" id="1302689.RG47T_3111"/>
<dbReference type="Pfam" id="PF00365">
    <property type="entry name" value="PFK"/>
    <property type="match status" value="1"/>
</dbReference>
<dbReference type="GO" id="GO:0003872">
    <property type="term" value="F:6-phosphofructokinase activity"/>
    <property type="evidence" value="ECO:0007669"/>
    <property type="project" value="UniProtKB-UniRule"/>
</dbReference>
<dbReference type="FunFam" id="3.40.50.450:FF:000001">
    <property type="entry name" value="ATP-dependent 6-phosphofructokinase"/>
    <property type="match status" value="1"/>
</dbReference>
<dbReference type="GO" id="GO:0042802">
    <property type="term" value="F:identical protein binding"/>
    <property type="evidence" value="ECO:0007669"/>
    <property type="project" value="TreeGrafter"/>
</dbReference>
<comment type="subunit">
    <text evidence="14">Homotetramer.</text>
</comment>
<comment type="function">
    <text evidence="14">Catalyzes the phosphorylation of D-fructose 6-phosphate to fructose 1,6-bisphosphate by ATP, the first committing step of glycolysis.</text>
</comment>
<feature type="binding site" evidence="14">
    <location>
        <position position="14"/>
    </location>
    <ligand>
        <name>ATP</name>
        <dbReference type="ChEBI" id="CHEBI:30616"/>
    </ligand>
</feature>
<keyword evidence="9 14" id="KW-0418">Kinase</keyword>
<feature type="binding site" evidence="14">
    <location>
        <begin position="105"/>
        <end position="108"/>
    </location>
    <ligand>
        <name>ATP</name>
        <dbReference type="ChEBI" id="CHEBI:30616"/>
    </ligand>
</feature>
<keyword evidence="8 14" id="KW-0547">Nucleotide-binding</keyword>
<comment type="activity regulation">
    <text evidence="14">Allosterically activated by ADP and other diphosphonucleosides, and allosterically inhibited by phosphoenolpyruvate.</text>
</comment>
<keyword evidence="7 14" id="KW-0479">Metal-binding</keyword>
<dbReference type="PANTHER" id="PTHR13697">
    <property type="entry name" value="PHOSPHOFRUCTOKINASE"/>
    <property type="match status" value="1"/>
</dbReference>
<dbReference type="Proteomes" id="UP000186720">
    <property type="component" value="Unassembled WGS sequence"/>
</dbReference>
<dbReference type="GO" id="GO:0030388">
    <property type="term" value="P:fructose 1,6-bisphosphate metabolic process"/>
    <property type="evidence" value="ECO:0007669"/>
    <property type="project" value="TreeGrafter"/>
</dbReference>
<dbReference type="RefSeq" id="WP_074490229.1">
    <property type="nucleotide sequence ID" value="NZ_FPAM01000006.1"/>
</dbReference>
<comment type="caution">
    <text evidence="14">Lacks conserved residue(s) required for the propagation of feature annotation.</text>
</comment>
<feature type="binding site" evidence="14">
    <location>
        <begin position="24"/>
        <end position="28"/>
    </location>
    <ligand>
        <name>ADP</name>
        <dbReference type="ChEBI" id="CHEBI:456216"/>
        <note>allosteric activator; ligand shared between dimeric partners</note>
    </ligand>
</feature>
<organism evidence="16 17">
    <name type="scientific">Mucilaginibacter polytrichastri</name>
    <dbReference type="NCBI Taxonomy" id="1302689"/>
    <lineage>
        <taxon>Bacteria</taxon>
        <taxon>Pseudomonadati</taxon>
        <taxon>Bacteroidota</taxon>
        <taxon>Sphingobacteriia</taxon>
        <taxon>Sphingobacteriales</taxon>
        <taxon>Sphingobacteriaceae</taxon>
        <taxon>Mucilaginibacter</taxon>
    </lineage>
</organism>
<dbReference type="GO" id="GO:0048029">
    <property type="term" value="F:monosaccharide binding"/>
    <property type="evidence" value="ECO:0007669"/>
    <property type="project" value="TreeGrafter"/>
</dbReference>
<feature type="binding site" evidence="14">
    <location>
        <begin position="75"/>
        <end position="76"/>
    </location>
    <ligand>
        <name>ATP</name>
        <dbReference type="ChEBI" id="CHEBI:30616"/>
    </ligand>
</feature>
<keyword evidence="17" id="KW-1185">Reference proteome</keyword>
<evidence type="ECO:0000256" key="10">
    <source>
        <dbReference type="ARBA" id="ARBA00022840"/>
    </source>
</evidence>
<protein>
    <recommendedName>
        <fullName evidence="14">ATP-dependent 6-phosphofructokinase</fullName>
        <shortName evidence="14">ATP-PFK</shortName>
        <shortName evidence="14">Phosphofructokinase</shortName>
        <ecNumber evidence="14">2.7.1.11</ecNumber>
    </recommendedName>
    <alternativeName>
        <fullName evidence="14">Phosphohexokinase</fullName>
    </alternativeName>
</protein>
<dbReference type="GO" id="GO:0005524">
    <property type="term" value="F:ATP binding"/>
    <property type="evidence" value="ECO:0007669"/>
    <property type="project" value="UniProtKB-UniRule"/>
</dbReference>
<sequence>MSKIKKIAVLTSGGDAPGMNPCIRAVVRTAIYHKLDVVGIRQGYQGLIDNNMYDMSPRSVSNILDLGGTILKTARCLPFRTDEGMEIAYNNLKAQGIEALVVIGGDGTFTGALRFSKKYPDIAVMGVPGTIDNDLCGTDYTLGFDTATNTVIEALDKIRDTADAHDRLFFIEVMGRDSGCIALRAGISCGAEAILLPEKETAIHELIASLKAGEHNKKSSSIVIVAEGDKHGGAYDVAQMVKEEIKNYDVKVTILGHLQRGGSPSAFDRILGSRLGYAAVLGLINGETQKMAGLKGNSVRLTSLEEALMVHEYKLEEDLMQMVEILSI</sequence>
<dbReference type="InterPro" id="IPR012003">
    <property type="entry name" value="ATP_PFK_prok-type"/>
</dbReference>
<name>A0A1Q6A0U6_9SPHI</name>
<comment type="subcellular location">
    <subcellularLocation>
        <location evidence="2 14">Cytoplasm</location>
    </subcellularLocation>
</comment>
<evidence type="ECO:0000256" key="1">
    <source>
        <dbReference type="ARBA" id="ARBA00001946"/>
    </source>
</evidence>
<dbReference type="GO" id="GO:0005945">
    <property type="term" value="C:6-phosphofructokinase complex"/>
    <property type="evidence" value="ECO:0007669"/>
    <property type="project" value="TreeGrafter"/>
</dbReference>
<evidence type="ECO:0000256" key="12">
    <source>
        <dbReference type="ARBA" id="ARBA00023152"/>
    </source>
</evidence>
<dbReference type="OrthoDB" id="9802503at2"/>
<evidence type="ECO:0000256" key="13">
    <source>
        <dbReference type="ARBA" id="ARBA00048070"/>
    </source>
</evidence>
<evidence type="ECO:0000256" key="14">
    <source>
        <dbReference type="HAMAP-Rule" id="MF_00339"/>
    </source>
</evidence>
<keyword evidence="10 14" id="KW-0067">ATP-binding</keyword>
<dbReference type="Gene3D" id="3.40.50.450">
    <property type="match status" value="1"/>
</dbReference>
<dbReference type="EMBL" id="MPPL01000001">
    <property type="protein sequence ID" value="OKS87649.1"/>
    <property type="molecule type" value="Genomic_DNA"/>
</dbReference>
<keyword evidence="12 14" id="KW-0324">Glycolysis</keyword>
<evidence type="ECO:0000256" key="3">
    <source>
        <dbReference type="ARBA" id="ARBA00004679"/>
    </source>
</evidence>
<dbReference type="UniPathway" id="UPA00109">
    <property type="reaction ID" value="UER00182"/>
</dbReference>
<dbReference type="InterPro" id="IPR022953">
    <property type="entry name" value="ATP_PFK"/>
</dbReference>
<dbReference type="InterPro" id="IPR035966">
    <property type="entry name" value="PKF_sf"/>
</dbReference>
<keyword evidence="6 14" id="KW-0808">Transferase</keyword>
<dbReference type="PRINTS" id="PR00476">
    <property type="entry name" value="PHFRCTKINASE"/>
</dbReference>
<evidence type="ECO:0000256" key="8">
    <source>
        <dbReference type="ARBA" id="ARBA00022741"/>
    </source>
</evidence>
<evidence type="ECO:0000259" key="15">
    <source>
        <dbReference type="Pfam" id="PF00365"/>
    </source>
</evidence>
<feature type="binding site" description="in other chain" evidence="14">
    <location>
        <begin position="190"/>
        <end position="192"/>
    </location>
    <ligand>
        <name>ADP</name>
        <dbReference type="ChEBI" id="CHEBI:456216"/>
        <note>allosteric activator; ligand shared between dimeric partners</note>
    </ligand>
</feature>
<dbReference type="PIRSF" id="PIRSF000532">
    <property type="entry name" value="ATP_PFK_prok"/>
    <property type="match status" value="1"/>
</dbReference>
<feature type="binding site" description="in other chain" evidence="14">
    <location>
        <begin position="130"/>
        <end position="132"/>
    </location>
    <ligand>
        <name>substrate</name>
        <note>ligand shared between dimeric partners</note>
    </ligand>
</feature>
<feature type="domain" description="Phosphofructokinase" evidence="15">
    <location>
        <begin position="6"/>
        <end position="280"/>
    </location>
</feature>
<comment type="pathway">
    <text evidence="3 14">Carbohydrate degradation; glycolysis; D-glyceraldehyde 3-phosphate and glycerone phosphate from D-glucose: step 3/4.</text>
</comment>
<feature type="binding site" evidence="14">
    <location>
        <position position="251"/>
    </location>
    <ligand>
        <name>substrate</name>
        <note>ligand shared between dimeric partners</note>
    </ligand>
</feature>
<feature type="binding site" description="in other chain" evidence="14">
    <location>
        <position position="227"/>
    </location>
    <ligand>
        <name>substrate</name>
        <note>ligand shared between dimeric partners</note>
    </ligand>
</feature>
<dbReference type="PANTHER" id="PTHR13697:SF4">
    <property type="entry name" value="ATP-DEPENDENT 6-PHOSPHOFRUCTOKINASE"/>
    <property type="match status" value="1"/>
</dbReference>
<proteinExistence type="inferred from homology"/>
<feature type="binding site" description="in other chain" evidence="14">
    <location>
        <position position="159"/>
    </location>
    <ligand>
        <name>ADP</name>
        <dbReference type="ChEBI" id="CHEBI:456216"/>
        <note>allosteric activator; ligand shared between dimeric partners</note>
    </ligand>
</feature>
<evidence type="ECO:0000313" key="17">
    <source>
        <dbReference type="Proteomes" id="UP000186720"/>
    </source>
</evidence>
<evidence type="ECO:0000256" key="5">
    <source>
        <dbReference type="ARBA" id="ARBA00022533"/>
    </source>
</evidence>
<evidence type="ECO:0000256" key="7">
    <source>
        <dbReference type="ARBA" id="ARBA00022723"/>
    </source>
</evidence>
<comment type="catalytic activity">
    <reaction evidence="13 14">
        <text>beta-D-fructose 6-phosphate + ATP = beta-D-fructose 1,6-bisphosphate + ADP + H(+)</text>
        <dbReference type="Rhea" id="RHEA:16109"/>
        <dbReference type="ChEBI" id="CHEBI:15378"/>
        <dbReference type="ChEBI" id="CHEBI:30616"/>
        <dbReference type="ChEBI" id="CHEBI:32966"/>
        <dbReference type="ChEBI" id="CHEBI:57634"/>
        <dbReference type="ChEBI" id="CHEBI:456216"/>
        <dbReference type="EC" id="2.7.1.11"/>
    </reaction>
</comment>
<dbReference type="GO" id="GO:0016208">
    <property type="term" value="F:AMP binding"/>
    <property type="evidence" value="ECO:0007669"/>
    <property type="project" value="TreeGrafter"/>
</dbReference>
<comment type="caution">
    <text evidence="16">The sequence shown here is derived from an EMBL/GenBank/DDBJ whole genome shotgun (WGS) entry which is preliminary data.</text>
</comment>
<feature type="binding site" evidence="14">
    <location>
        <position position="167"/>
    </location>
    <ligand>
        <name>substrate</name>
        <note>ligand shared between dimeric partners</note>
    </ligand>
</feature>
<dbReference type="EC" id="2.7.1.11" evidence="14"/>
<keyword evidence="4 14" id="KW-0963">Cytoplasm</keyword>